<comment type="function">
    <text evidence="3">Participates actively in the response to hyperosmotic and heat shock by preventing the aggregation of stress-denatured proteins, in association with DnaK and GrpE. It is the nucleotide exchange factor for DnaK and may function as a thermosensor. Unfolded proteins bind initially to DnaJ; upon interaction with the DnaJ-bound protein, DnaK hydrolyzes its bound ATP, resulting in the formation of a stable complex. GrpE releases ADP from DnaK; ATP binding to DnaK triggers the release of the substrate protein, thus completing the reaction cycle. Several rounds of ATP-dependent interactions between DnaJ, DnaK and GrpE are required for fully efficient folding.</text>
</comment>
<evidence type="ECO:0000313" key="7">
    <source>
        <dbReference type="Proteomes" id="UP000249375"/>
    </source>
</evidence>
<dbReference type="CDD" id="cd00446">
    <property type="entry name" value="GrpE"/>
    <property type="match status" value="1"/>
</dbReference>
<dbReference type="OrthoDB" id="9812586at2"/>
<evidence type="ECO:0000313" key="6">
    <source>
        <dbReference type="EMBL" id="QFQ11866.1"/>
    </source>
</evidence>
<feature type="compositionally biased region" description="Basic and acidic residues" evidence="5">
    <location>
        <begin position="1"/>
        <end position="15"/>
    </location>
</feature>
<dbReference type="PRINTS" id="PR00773">
    <property type="entry name" value="GRPEPROTEIN"/>
</dbReference>
<dbReference type="Gene3D" id="2.30.22.10">
    <property type="entry name" value="Head domain of nucleotide exchange factor GrpE"/>
    <property type="match status" value="1"/>
</dbReference>
<name>A0A5P8E4L3_9BACT</name>
<dbReference type="GO" id="GO:0051082">
    <property type="term" value="F:unfolded protein binding"/>
    <property type="evidence" value="ECO:0007669"/>
    <property type="project" value="TreeGrafter"/>
</dbReference>
<evidence type="ECO:0000256" key="2">
    <source>
        <dbReference type="ARBA" id="ARBA00023186"/>
    </source>
</evidence>
<dbReference type="Proteomes" id="UP000249375">
    <property type="component" value="Chromosome"/>
</dbReference>
<evidence type="ECO:0000256" key="5">
    <source>
        <dbReference type="SAM" id="MobiDB-lite"/>
    </source>
</evidence>
<comment type="similarity">
    <text evidence="1 3 4">Belongs to the GrpE family.</text>
</comment>
<dbReference type="PANTHER" id="PTHR21237:SF23">
    <property type="entry name" value="GRPE PROTEIN HOMOLOG, MITOCHONDRIAL"/>
    <property type="match status" value="1"/>
</dbReference>
<dbReference type="SUPFAM" id="SSF58014">
    <property type="entry name" value="Coiled-coil domain of nucleotide exchange factor GrpE"/>
    <property type="match status" value="1"/>
</dbReference>
<comment type="subunit">
    <text evidence="3">Homodimer.</text>
</comment>
<comment type="subcellular location">
    <subcellularLocation>
        <location evidence="3">Cytoplasm</location>
    </subcellularLocation>
</comment>
<dbReference type="SUPFAM" id="SSF51064">
    <property type="entry name" value="Head domain of nucleotide exchange factor GrpE"/>
    <property type="match status" value="1"/>
</dbReference>
<dbReference type="GO" id="GO:0006457">
    <property type="term" value="P:protein folding"/>
    <property type="evidence" value="ECO:0007669"/>
    <property type="project" value="InterPro"/>
</dbReference>
<dbReference type="InterPro" id="IPR009012">
    <property type="entry name" value="GrpE_head"/>
</dbReference>
<dbReference type="PANTHER" id="PTHR21237">
    <property type="entry name" value="GRPE PROTEIN"/>
    <property type="match status" value="1"/>
</dbReference>
<keyword evidence="7" id="KW-1185">Reference proteome</keyword>
<dbReference type="InterPro" id="IPR013805">
    <property type="entry name" value="GrpE_CC"/>
</dbReference>
<dbReference type="GO" id="GO:0051087">
    <property type="term" value="F:protein-folding chaperone binding"/>
    <property type="evidence" value="ECO:0007669"/>
    <property type="project" value="InterPro"/>
</dbReference>
<gene>
    <name evidence="3 6" type="primary">grpE</name>
    <name evidence="6" type="ORF">C7Y71_001860</name>
</gene>
<keyword evidence="3" id="KW-0346">Stress response</keyword>
<evidence type="ECO:0000256" key="1">
    <source>
        <dbReference type="ARBA" id="ARBA00009054"/>
    </source>
</evidence>
<reference evidence="6 7" key="1">
    <citation type="submission" date="2018-11" db="EMBL/GenBank/DDBJ databases">
        <authorList>
            <person name="Na S.W."/>
            <person name="Baik M."/>
        </authorList>
    </citation>
    <scope>NUCLEOTIDE SEQUENCE [LARGE SCALE GENOMIC DNA]</scope>
    <source>
        <strain evidence="6 7">E39</strain>
    </source>
</reference>
<accession>A0A5P8E4L3</accession>
<dbReference type="InterPro" id="IPR000740">
    <property type="entry name" value="GrpE"/>
</dbReference>
<feature type="compositionally biased region" description="Basic and acidic residues" evidence="5">
    <location>
        <begin position="47"/>
        <end position="63"/>
    </location>
</feature>
<feature type="compositionally biased region" description="Acidic residues" evidence="5">
    <location>
        <begin position="30"/>
        <end position="44"/>
    </location>
</feature>
<dbReference type="EMBL" id="CP033459">
    <property type="protein sequence ID" value="QFQ11866.1"/>
    <property type="molecule type" value="Genomic_DNA"/>
</dbReference>
<dbReference type="AlphaFoldDB" id="A0A5P8E4L3"/>
<sequence>MEEEQEERKEEHVFNEENEVTLEVPKTEGSNEETTENVSEEDTVVSETDKDLVESKETGEETHELTTEELLAKTERELTETNDKYLRQIAEFDNYRKRTLKEKADLILNGGEKVLTSLLPILDDFSRALENIEKSNDIEALKDGVKLISDKLFKCLAEQGLQKIETEGQDFNTDYHEAIAMIPAPSDEEKGKVMDCVQTGYKLNDKVIRHAKVAVGQ</sequence>
<dbReference type="GO" id="GO:0000774">
    <property type="term" value="F:adenyl-nucleotide exchange factor activity"/>
    <property type="evidence" value="ECO:0007669"/>
    <property type="project" value="InterPro"/>
</dbReference>
<keyword evidence="2 3" id="KW-0143">Chaperone</keyword>
<dbReference type="GO" id="GO:0005737">
    <property type="term" value="C:cytoplasm"/>
    <property type="evidence" value="ECO:0007669"/>
    <property type="project" value="UniProtKB-SubCell"/>
</dbReference>
<dbReference type="HAMAP" id="MF_01151">
    <property type="entry name" value="GrpE"/>
    <property type="match status" value="1"/>
</dbReference>
<proteinExistence type="inferred from homology"/>
<dbReference type="Pfam" id="PF01025">
    <property type="entry name" value="GrpE"/>
    <property type="match status" value="1"/>
</dbReference>
<dbReference type="GO" id="GO:0042803">
    <property type="term" value="F:protein homodimerization activity"/>
    <property type="evidence" value="ECO:0007669"/>
    <property type="project" value="InterPro"/>
</dbReference>
<organism evidence="6 7">
    <name type="scientific">Pseudoprevotella muciniphila</name>
    <dbReference type="NCBI Taxonomy" id="2133944"/>
    <lineage>
        <taxon>Bacteria</taxon>
        <taxon>Pseudomonadati</taxon>
        <taxon>Bacteroidota</taxon>
        <taxon>Bacteroidia</taxon>
        <taxon>Bacteroidales</taxon>
        <taxon>Prevotellaceae</taxon>
        <taxon>Pseudoprevotella</taxon>
    </lineage>
</organism>
<evidence type="ECO:0000256" key="3">
    <source>
        <dbReference type="HAMAP-Rule" id="MF_01151"/>
    </source>
</evidence>
<dbReference type="KEGG" id="alq:C7Y71_001860"/>
<protein>
    <recommendedName>
        <fullName evidence="3">Protein GrpE</fullName>
    </recommendedName>
    <alternativeName>
        <fullName evidence="3">HSP-70 cofactor</fullName>
    </alternativeName>
</protein>
<dbReference type="Gene3D" id="3.90.20.20">
    <property type="match status" value="1"/>
</dbReference>
<keyword evidence="3" id="KW-0963">Cytoplasm</keyword>
<feature type="region of interest" description="Disordered" evidence="5">
    <location>
        <begin position="1"/>
        <end position="63"/>
    </location>
</feature>
<evidence type="ECO:0000256" key="4">
    <source>
        <dbReference type="RuleBase" id="RU004478"/>
    </source>
</evidence>
<dbReference type="RefSeq" id="WP_111897759.1">
    <property type="nucleotide sequence ID" value="NZ_CP033459.1"/>
</dbReference>